<keyword evidence="6" id="KW-0816">Tricarboxylic acid cycle</keyword>
<organism evidence="11 12">
    <name type="scientific">Cnephaeus nilssonii</name>
    <name type="common">Northern bat</name>
    <name type="synonym">Eptesicus nilssonii</name>
    <dbReference type="NCBI Taxonomy" id="3371016"/>
    <lineage>
        <taxon>Eukaryota</taxon>
        <taxon>Metazoa</taxon>
        <taxon>Chordata</taxon>
        <taxon>Craniata</taxon>
        <taxon>Vertebrata</taxon>
        <taxon>Euteleostomi</taxon>
        <taxon>Mammalia</taxon>
        <taxon>Eutheria</taxon>
        <taxon>Laurasiatheria</taxon>
        <taxon>Chiroptera</taxon>
        <taxon>Yangochiroptera</taxon>
        <taxon>Vespertilionidae</taxon>
        <taxon>Cnephaeus</taxon>
    </lineage>
</organism>
<evidence type="ECO:0000256" key="3">
    <source>
        <dbReference type="ARBA" id="ARBA00007769"/>
    </source>
</evidence>
<evidence type="ECO:0000256" key="9">
    <source>
        <dbReference type="ARBA" id="ARBA00023002"/>
    </source>
</evidence>
<dbReference type="SUPFAM" id="SSF53659">
    <property type="entry name" value="Isocitrate/Isopropylmalate dehydrogenase-like"/>
    <property type="match status" value="1"/>
</dbReference>
<comment type="similarity">
    <text evidence="3">Belongs to the isocitrate and isopropylmalate dehydrogenases family.</text>
</comment>
<keyword evidence="7" id="KW-0479">Metal-binding</keyword>
<gene>
    <name evidence="11" type="ORF">QTO34_004186</name>
</gene>
<reference evidence="11" key="1">
    <citation type="submission" date="2023-06" db="EMBL/GenBank/DDBJ databases">
        <title>Reference genome for the Northern bat (Eptesicus nilssonii), a most northern bat species.</title>
        <authorList>
            <person name="Laine V.N."/>
            <person name="Pulliainen A.T."/>
            <person name="Lilley T.M."/>
        </authorList>
    </citation>
    <scope>NUCLEOTIDE SEQUENCE</scope>
    <source>
        <strain evidence="11">BLF_Eptnil</strain>
        <tissue evidence="11">Kidney</tissue>
    </source>
</reference>
<evidence type="ECO:0000256" key="4">
    <source>
        <dbReference type="ARBA" id="ARBA00011738"/>
    </source>
</evidence>
<evidence type="ECO:0000313" key="11">
    <source>
        <dbReference type="EMBL" id="KAK1336380.1"/>
    </source>
</evidence>
<evidence type="ECO:0000256" key="7">
    <source>
        <dbReference type="ARBA" id="ARBA00022723"/>
    </source>
</evidence>
<dbReference type="GO" id="GO:0005739">
    <property type="term" value="C:mitochondrion"/>
    <property type="evidence" value="ECO:0007669"/>
    <property type="project" value="TreeGrafter"/>
</dbReference>
<dbReference type="Gene3D" id="3.40.718.10">
    <property type="entry name" value="Isopropylmalate Dehydrogenase"/>
    <property type="match status" value="1"/>
</dbReference>
<accession>A0AA40HSV1</accession>
<comment type="cofactor">
    <cofactor evidence="2">
        <name>Mg(2+)</name>
        <dbReference type="ChEBI" id="CHEBI:18420"/>
    </cofactor>
</comment>
<name>A0AA40HSV1_CNENI</name>
<dbReference type="AlphaFoldDB" id="A0AA40HSV1"/>
<dbReference type="Proteomes" id="UP001177744">
    <property type="component" value="Unassembled WGS sequence"/>
</dbReference>
<dbReference type="GO" id="GO:0004450">
    <property type="term" value="F:isocitrate dehydrogenase (NADP+) activity"/>
    <property type="evidence" value="ECO:0007669"/>
    <property type="project" value="InterPro"/>
</dbReference>
<evidence type="ECO:0000256" key="6">
    <source>
        <dbReference type="ARBA" id="ARBA00022532"/>
    </source>
</evidence>
<dbReference type="GO" id="GO:0006097">
    <property type="term" value="P:glyoxylate cycle"/>
    <property type="evidence" value="ECO:0007669"/>
    <property type="project" value="UniProtKB-KW"/>
</dbReference>
<keyword evidence="10" id="KW-0464">Manganese</keyword>
<evidence type="ECO:0000256" key="2">
    <source>
        <dbReference type="ARBA" id="ARBA00001946"/>
    </source>
</evidence>
<evidence type="ECO:0000256" key="5">
    <source>
        <dbReference type="ARBA" id="ARBA00022435"/>
    </source>
</evidence>
<dbReference type="GO" id="GO:0046872">
    <property type="term" value="F:metal ion binding"/>
    <property type="evidence" value="ECO:0007669"/>
    <property type="project" value="UniProtKB-KW"/>
</dbReference>
<evidence type="ECO:0000256" key="8">
    <source>
        <dbReference type="ARBA" id="ARBA00022842"/>
    </source>
</evidence>
<dbReference type="EMBL" id="JAULJE010000013">
    <property type="protein sequence ID" value="KAK1336380.1"/>
    <property type="molecule type" value="Genomic_DNA"/>
</dbReference>
<sequence>MEESKRLDIEFKTTVIRFFKNFLEKADKFSYGSLGMKTSVLICSDGKTAETEAAHGTVARHFRIYQSHCSHFCLDQRASPLS</sequence>
<dbReference type="PANTHER" id="PTHR11822:SF21">
    <property type="entry name" value="ISOCITRATE DEHYDROGENASE [NADP], MITOCHONDRIAL"/>
    <property type="match status" value="1"/>
</dbReference>
<comment type="caution">
    <text evidence="11">The sequence shown here is derived from an EMBL/GenBank/DDBJ whole genome shotgun (WGS) entry which is preliminary data.</text>
</comment>
<evidence type="ECO:0000313" key="12">
    <source>
        <dbReference type="Proteomes" id="UP001177744"/>
    </source>
</evidence>
<dbReference type="GO" id="GO:0006739">
    <property type="term" value="P:NADP+ metabolic process"/>
    <property type="evidence" value="ECO:0007669"/>
    <property type="project" value="TreeGrafter"/>
</dbReference>
<comment type="cofactor">
    <cofactor evidence="1">
        <name>Mn(2+)</name>
        <dbReference type="ChEBI" id="CHEBI:29035"/>
    </cofactor>
</comment>
<dbReference type="GO" id="GO:0006099">
    <property type="term" value="P:tricarboxylic acid cycle"/>
    <property type="evidence" value="ECO:0007669"/>
    <property type="project" value="UniProtKB-KW"/>
</dbReference>
<dbReference type="GO" id="GO:0006102">
    <property type="term" value="P:isocitrate metabolic process"/>
    <property type="evidence" value="ECO:0007669"/>
    <property type="project" value="InterPro"/>
</dbReference>
<protein>
    <submittedName>
        <fullName evidence="11">Uncharacterized protein</fullName>
    </submittedName>
</protein>
<dbReference type="PANTHER" id="PTHR11822">
    <property type="entry name" value="NADP-SPECIFIC ISOCITRATE DEHYDROGENASE"/>
    <property type="match status" value="1"/>
</dbReference>
<keyword evidence="5" id="KW-0329">Glyoxylate bypass</keyword>
<evidence type="ECO:0000256" key="1">
    <source>
        <dbReference type="ARBA" id="ARBA00001936"/>
    </source>
</evidence>
<keyword evidence="8" id="KW-0460">Magnesium</keyword>
<proteinExistence type="inferred from homology"/>
<keyword evidence="12" id="KW-1185">Reference proteome</keyword>
<comment type="subunit">
    <text evidence="4">Homodimer.</text>
</comment>
<dbReference type="GO" id="GO:0005829">
    <property type="term" value="C:cytosol"/>
    <property type="evidence" value="ECO:0007669"/>
    <property type="project" value="TreeGrafter"/>
</dbReference>
<dbReference type="GO" id="GO:0005777">
    <property type="term" value="C:peroxisome"/>
    <property type="evidence" value="ECO:0007669"/>
    <property type="project" value="TreeGrafter"/>
</dbReference>
<dbReference type="InterPro" id="IPR004790">
    <property type="entry name" value="Isocitrate_DH_NADP"/>
</dbReference>
<keyword evidence="9" id="KW-0560">Oxidoreductase</keyword>
<evidence type="ECO:0000256" key="10">
    <source>
        <dbReference type="ARBA" id="ARBA00023211"/>
    </source>
</evidence>